<comment type="caution">
    <text evidence="1">The sequence shown here is derived from an EMBL/GenBank/DDBJ whole genome shotgun (WGS) entry which is preliminary data.</text>
</comment>
<dbReference type="AlphaFoldDB" id="A0A482WCP0"/>
<evidence type="ECO:0000313" key="2">
    <source>
        <dbReference type="Proteomes" id="UP000292052"/>
    </source>
</evidence>
<dbReference type="OrthoDB" id="6751537at2759"/>
<sequence length="129" mass="15362">MESAFLKLRLIDDRLQMFEGCMELIEKLNQIQQKFNTKELTPEAILLSHAHKLRKHSNYLAKLKICIKMYIHLNEILSKKINDEYELSQKKIDKIVTVTPDEIKIMEKKISRYEHELTKLEVDFNSVMI</sequence>
<dbReference type="EMBL" id="QDEB01006833">
    <property type="protein sequence ID" value="RZC42587.1"/>
    <property type="molecule type" value="Genomic_DNA"/>
</dbReference>
<reference evidence="1 2" key="1">
    <citation type="submission" date="2017-03" db="EMBL/GenBank/DDBJ databases">
        <title>Genome of the blue death feigning beetle - Asbolus verrucosus.</title>
        <authorList>
            <person name="Rider S.D."/>
        </authorList>
    </citation>
    <scope>NUCLEOTIDE SEQUENCE [LARGE SCALE GENOMIC DNA]</scope>
    <source>
        <strain evidence="1">Butters</strain>
        <tissue evidence="1">Head and leg muscle</tissue>
    </source>
</reference>
<evidence type="ECO:0000313" key="1">
    <source>
        <dbReference type="EMBL" id="RZC42587.1"/>
    </source>
</evidence>
<protein>
    <submittedName>
        <fullName evidence="1">Filament-like plant protein 1</fullName>
    </submittedName>
</protein>
<keyword evidence="2" id="KW-1185">Reference proteome</keyword>
<accession>A0A482WCP0</accession>
<name>A0A482WCP0_ASBVE</name>
<organism evidence="1 2">
    <name type="scientific">Asbolus verrucosus</name>
    <name type="common">Desert ironclad beetle</name>
    <dbReference type="NCBI Taxonomy" id="1661398"/>
    <lineage>
        <taxon>Eukaryota</taxon>
        <taxon>Metazoa</taxon>
        <taxon>Ecdysozoa</taxon>
        <taxon>Arthropoda</taxon>
        <taxon>Hexapoda</taxon>
        <taxon>Insecta</taxon>
        <taxon>Pterygota</taxon>
        <taxon>Neoptera</taxon>
        <taxon>Endopterygota</taxon>
        <taxon>Coleoptera</taxon>
        <taxon>Polyphaga</taxon>
        <taxon>Cucujiformia</taxon>
        <taxon>Tenebrionidae</taxon>
        <taxon>Pimeliinae</taxon>
        <taxon>Asbolus</taxon>
    </lineage>
</organism>
<proteinExistence type="predicted"/>
<gene>
    <name evidence="1" type="ORF">BDFB_007770</name>
</gene>
<dbReference type="Proteomes" id="UP000292052">
    <property type="component" value="Unassembled WGS sequence"/>
</dbReference>